<dbReference type="InterPro" id="IPR015525">
    <property type="entry name" value="BRCA2"/>
</dbReference>
<feature type="region of interest" description="Disordered" evidence="4">
    <location>
        <begin position="128"/>
        <end position="167"/>
    </location>
</feature>
<gene>
    <name evidence="6" type="ORF">GDO54_000387</name>
</gene>
<feature type="domain" description="Breast cancer type 2 susceptibility protein helical" evidence="5">
    <location>
        <begin position="667"/>
        <end position="846"/>
    </location>
</feature>
<dbReference type="InterPro" id="IPR002093">
    <property type="entry name" value="BRCA2_repeat"/>
</dbReference>
<reference evidence="6" key="1">
    <citation type="thesis" date="2020" institute="ProQuest LLC" country="789 East Eisenhower Parkway, Ann Arbor, MI, USA">
        <title>Comparative Genomics and Chromosome Evolution.</title>
        <authorList>
            <person name="Mudd A.B."/>
        </authorList>
    </citation>
    <scope>NUCLEOTIDE SEQUENCE</scope>
    <source>
        <strain evidence="6">1538</strain>
        <tissue evidence="6">Blood</tissue>
    </source>
</reference>
<name>A0AAV3AMD5_PYXAD</name>
<evidence type="ECO:0000259" key="5">
    <source>
        <dbReference type="Pfam" id="PF09169"/>
    </source>
</evidence>
<keyword evidence="3" id="KW-0234">DNA repair</keyword>
<proteinExistence type="predicted"/>
<protein>
    <recommendedName>
        <fullName evidence="5">Breast cancer type 2 susceptibility protein helical domain-containing protein</fullName>
    </recommendedName>
</protein>
<dbReference type="PROSITE" id="PS50138">
    <property type="entry name" value="BRCA2_REPEAT"/>
    <property type="match status" value="4"/>
</dbReference>
<evidence type="ECO:0000313" key="6">
    <source>
        <dbReference type="EMBL" id="DBA32609.1"/>
    </source>
</evidence>
<feature type="compositionally biased region" description="Basic and acidic residues" evidence="4">
    <location>
        <begin position="496"/>
        <end position="508"/>
    </location>
</feature>
<dbReference type="Pfam" id="PF00634">
    <property type="entry name" value="BRCA2"/>
    <property type="match status" value="4"/>
</dbReference>
<keyword evidence="1" id="KW-0677">Repeat</keyword>
<evidence type="ECO:0000256" key="1">
    <source>
        <dbReference type="ARBA" id="ARBA00022737"/>
    </source>
</evidence>
<keyword evidence="2" id="KW-0227">DNA damage</keyword>
<dbReference type="InterPro" id="IPR036315">
    <property type="entry name" value="BRCA2_hlx_sf"/>
</dbReference>
<dbReference type="Proteomes" id="UP001181693">
    <property type="component" value="Unassembled WGS sequence"/>
</dbReference>
<dbReference type="PANTHER" id="PTHR11289:SF0">
    <property type="entry name" value="BREAST CANCER TYPE 2 SUSCEPTIBILITY PROTEIN"/>
    <property type="match status" value="1"/>
</dbReference>
<dbReference type="PANTHER" id="PTHR11289">
    <property type="entry name" value="BREAST CANCER TYPE 2 SUSCEPTIBILITY PROTEIN BRCA2"/>
    <property type="match status" value="1"/>
</dbReference>
<keyword evidence="7" id="KW-1185">Reference proteome</keyword>
<dbReference type="Pfam" id="PF09169">
    <property type="entry name" value="BRCA-2_helical"/>
    <property type="match status" value="1"/>
</dbReference>
<evidence type="ECO:0000256" key="4">
    <source>
        <dbReference type="SAM" id="MobiDB-lite"/>
    </source>
</evidence>
<evidence type="ECO:0000256" key="3">
    <source>
        <dbReference type="ARBA" id="ARBA00023204"/>
    </source>
</evidence>
<sequence length="854" mass="95593">MEHRCQSSQTTGGQEMCRVCVLSTLENRKPGRGLLESNPVEPPLRDKTISCCSEKPDLPPIVNTSKLPEAAVVPQEDKPNIIKPFFSTAGGKLVKMSDEALKKAREMFSEIDDGPIKKDSCTVKQNLERNNKRNNPKNRNLQNLASPTVTTKETTNSHPPSGFSTASGKTVAVSANALHKARILLSESDGNTDDSIGQIKKRTINAHCEEMAPVLKPRHSDTKEIEKNILVIKEETSENLSTIQASNSFLPGMSSFTTASAKTLTISEEALRKAKEMFSEIDNIHSEHDKPGDYPIDHPLFVSKVHPSLQKTQTILETSNLPNSTTNTFGFSTASGKHVSVSETAMQQVKDLFQEFTEPENPQESGLYYNKGGGNISKKANISTPKVNKQKFITDPADKLSNLQCRGRNVENNNVDTPPFASSSDQHPVPKHSTPFYATRVLNKNNFVSSIASHTPENYFEIEAAESAKAFMDDEDLTDGMMATETVNKPRNGKRLRSDDRTAHGEPPIKRQLLPEFDRSLVQGSKLTMKPLTSSPHSELKDRRKFLYNVSLKASFCDPTSLSAVKKEAKDSPLTTRRHFSSSSPSFQQPLSENSANGAKDEKPQYKMVSHRQATSKSVSFFKMEVHMPLEEEARNQSDPDFHTDEGNLKQKACSELGSDFSQLVARLSCARDMQEMRIRKKQRQIIKPHSGILYQLKASSTERIPLFSAVQGKPPTVYTKAQLYRFGVLKNHIGINSETARTFHFHCLEYFTKDTLMPNGGVQIADGGWLVPSDRLTAGREEFYRALCDTTGVDPKLISPEWVYNHYRWIVWKLAAMEVMFPDMFASRCLTPERVLLQLKYRQVIHCEALFYL</sequence>
<accession>A0AAV3AMD5</accession>
<evidence type="ECO:0000256" key="2">
    <source>
        <dbReference type="ARBA" id="ARBA00022763"/>
    </source>
</evidence>
<dbReference type="GO" id="GO:0000724">
    <property type="term" value="P:double-strand break repair via homologous recombination"/>
    <property type="evidence" value="ECO:0007669"/>
    <property type="project" value="InterPro"/>
</dbReference>
<feature type="compositionally biased region" description="Low complexity" evidence="4">
    <location>
        <begin position="581"/>
        <end position="590"/>
    </location>
</feature>
<dbReference type="GO" id="GO:0006355">
    <property type="term" value="P:regulation of DNA-templated transcription"/>
    <property type="evidence" value="ECO:0007669"/>
    <property type="project" value="TreeGrafter"/>
</dbReference>
<dbReference type="EMBL" id="DYDO01000001">
    <property type="protein sequence ID" value="DBA32609.1"/>
    <property type="molecule type" value="Genomic_DNA"/>
</dbReference>
<dbReference type="GO" id="GO:0005634">
    <property type="term" value="C:nucleus"/>
    <property type="evidence" value="ECO:0007669"/>
    <property type="project" value="TreeGrafter"/>
</dbReference>
<evidence type="ECO:0000313" key="7">
    <source>
        <dbReference type="Proteomes" id="UP001181693"/>
    </source>
</evidence>
<dbReference type="InterPro" id="IPR015252">
    <property type="entry name" value="BRCA2_hlx"/>
</dbReference>
<feature type="compositionally biased region" description="Polar residues" evidence="4">
    <location>
        <begin position="145"/>
        <end position="167"/>
    </location>
</feature>
<comment type="caution">
    <text evidence="6">The sequence shown here is derived from an EMBL/GenBank/DDBJ whole genome shotgun (WGS) entry which is preliminary data.</text>
</comment>
<organism evidence="6 7">
    <name type="scientific">Pyxicephalus adspersus</name>
    <name type="common">African bullfrog</name>
    <dbReference type="NCBI Taxonomy" id="30357"/>
    <lineage>
        <taxon>Eukaryota</taxon>
        <taxon>Metazoa</taxon>
        <taxon>Chordata</taxon>
        <taxon>Craniata</taxon>
        <taxon>Vertebrata</taxon>
        <taxon>Euteleostomi</taxon>
        <taxon>Amphibia</taxon>
        <taxon>Batrachia</taxon>
        <taxon>Anura</taxon>
        <taxon>Neobatrachia</taxon>
        <taxon>Ranoidea</taxon>
        <taxon>Pyxicephalidae</taxon>
        <taxon>Pyxicephalinae</taxon>
        <taxon>Pyxicephalus</taxon>
    </lineage>
</organism>
<feature type="region of interest" description="Disordered" evidence="4">
    <location>
        <begin position="488"/>
        <end position="508"/>
    </location>
</feature>
<dbReference type="SUPFAM" id="SSF81872">
    <property type="entry name" value="BRCA2 helical domain"/>
    <property type="match status" value="1"/>
</dbReference>
<dbReference type="AlphaFoldDB" id="A0AAV3AMD5"/>
<feature type="region of interest" description="Disordered" evidence="4">
    <location>
        <begin position="565"/>
        <end position="610"/>
    </location>
</feature>